<dbReference type="KEGG" id="tpal:117640208"/>
<accession>A0A6P8ZHT6</accession>
<dbReference type="InParanoid" id="A0A6P8ZHT6"/>
<dbReference type="Proteomes" id="UP000515158">
    <property type="component" value="Unplaced"/>
</dbReference>
<dbReference type="AlphaFoldDB" id="A0A6P8ZHT6"/>
<protein>
    <submittedName>
        <fullName evidence="2">Uncharacterized protein LOC117640208</fullName>
    </submittedName>
</protein>
<dbReference type="RefSeq" id="XP_034232419.1">
    <property type="nucleotide sequence ID" value="XM_034376528.1"/>
</dbReference>
<dbReference type="OrthoDB" id="8184679at2759"/>
<dbReference type="GeneID" id="117640208"/>
<name>A0A6P8ZHT6_THRPL</name>
<sequence>MVASIDRRVPCPQGPTEELVKLISKFRTKKVCLKKRPRRDLRVEAILTNVLTRAQEELKAKQQQRLRKWLEVKSCLGVSDEKYKCDSDVWREKDLGLDSLHSFMLQLGEVKTPLHR</sequence>
<keyword evidence="1" id="KW-1185">Reference proteome</keyword>
<organism evidence="2">
    <name type="scientific">Thrips palmi</name>
    <name type="common">Melon thrips</name>
    <dbReference type="NCBI Taxonomy" id="161013"/>
    <lineage>
        <taxon>Eukaryota</taxon>
        <taxon>Metazoa</taxon>
        <taxon>Ecdysozoa</taxon>
        <taxon>Arthropoda</taxon>
        <taxon>Hexapoda</taxon>
        <taxon>Insecta</taxon>
        <taxon>Pterygota</taxon>
        <taxon>Neoptera</taxon>
        <taxon>Paraneoptera</taxon>
        <taxon>Thysanoptera</taxon>
        <taxon>Terebrantia</taxon>
        <taxon>Thripoidea</taxon>
        <taxon>Thripidae</taxon>
        <taxon>Thrips</taxon>
    </lineage>
</organism>
<reference evidence="2" key="1">
    <citation type="submission" date="2025-08" db="UniProtKB">
        <authorList>
            <consortium name="RefSeq"/>
        </authorList>
    </citation>
    <scope>IDENTIFICATION</scope>
    <source>
        <tissue evidence="2">Total insect</tissue>
    </source>
</reference>
<gene>
    <name evidence="2" type="primary">LOC117640208</name>
</gene>
<evidence type="ECO:0000313" key="1">
    <source>
        <dbReference type="Proteomes" id="UP000515158"/>
    </source>
</evidence>
<proteinExistence type="predicted"/>
<evidence type="ECO:0000313" key="2">
    <source>
        <dbReference type="RefSeq" id="XP_034232419.1"/>
    </source>
</evidence>